<evidence type="ECO:0000313" key="3">
    <source>
        <dbReference type="Proteomes" id="UP001139104"/>
    </source>
</evidence>
<organism evidence="2 3">
    <name type="scientific">Candidatus Rhodoblastus alkanivorans</name>
    <dbReference type="NCBI Taxonomy" id="2954117"/>
    <lineage>
        <taxon>Bacteria</taxon>
        <taxon>Pseudomonadati</taxon>
        <taxon>Pseudomonadota</taxon>
        <taxon>Alphaproteobacteria</taxon>
        <taxon>Hyphomicrobiales</taxon>
        <taxon>Rhodoblastaceae</taxon>
        <taxon>Rhodoblastus</taxon>
    </lineage>
</organism>
<protein>
    <submittedName>
        <fullName evidence="2">Transporter</fullName>
    </submittedName>
</protein>
<name>A0ABS9Z9D0_9HYPH</name>
<keyword evidence="3" id="KW-1185">Reference proteome</keyword>
<feature type="chain" id="PRO_5047292794" evidence="1">
    <location>
        <begin position="27"/>
        <end position="298"/>
    </location>
</feature>
<evidence type="ECO:0000256" key="1">
    <source>
        <dbReference type="SAM" id="SignalP"/>
    </source>
</evidence>
<evidence type="ECO:0000313" key="2">
    <source>
        <dbReference type="EMBL" id="MCI4683227.1"/>
    </source>
</evidence>
<feature type="signal peptide" evidence="1">
    <location>
        <begin position="1"/>
        <end position="26"/>
    </location>
</feature>
<dbReference type="Pfam" id="PF13557">
    <property type="entry name" value="Phenol_MetA_deg"/>
    <property type="match status" value="1"/>
</dbReference>
<dbReference type="EMBL" id="JAIVFP010000001">
    <property type="protein sequence ID" value="MCI4683227.1"/>
    <property type="molecule type" value="Genomic_DNA"/>
</dbReference>
<accession>A0ABS9Z9D0</accession>
<comment type="caution">
    <text evidence="2">The sequence shown here is derived from an EMBL/GenBank/DDBJ whole genome shotgun (WGS) entry which is preliminary data.</text>
</comment>
<dbReference type="RefSeq" id="WP_243067189.1">
    <property type="nucleotide sequence ID" value="NZ_JAIVFK010000028.1"/>
</dbReference>
<proteinExistence type="predicted"/>
<reference evidence="2" key="1">
    <citation type="journal article" date="2022" name="ISME J.">
        <title>Identification of active gaseous-alkane degraders at natural gas seeps.</title>
        <authorList>
            <person name="Farhan Ul Haque M."/>
            <person name="Hernandez M."/>
            <person name="Crombie A.T."/>
            <person name="Murrell J.C."/>
        </authorList>
    </citation>
    <scope>NUCLEOTIDE SEQUENCE</scope>
    <source>
        <strain evidence="2">PC2</strain>
    </source>
</reference>
<dbReference type="InterPro" id="IPR025737">
    <property type="entry name" value="FApF"/>
</dbReference>
<dbReference type="Proteomes" id="UP001139104">
    <property type="component" value="Unassembled WGS sequence"/>
</dbReference>
<gene>
    <name evidence="2" type="ORF">K2U94_10675</name>
</gene>
<keyword evidence="1" id="KW-0732">Signal</keyword>
<sequence>MTAARLHLILSLVTLCVAASTFGAKAENVPSDRYHDIETKYLFGFTEGTDIGAEGEKELESETTANAGMRGGSFRSIEQELEFEHVPSQFWSYEVAVRGLWSDIHNVDGLDNRDSANYSGFSFKPKFLLIGRGPGNPIGLSLSVEPEWGRIDGTGGGRESSFAMEARLAADTELIANRLFAALNLIYEPEAARAPGDSGWSRASGFGATAAMAFRVTPKVALGGEAEFYRSFQGYGFNTLDGSAFYLGPTLYVQFTPKIFLAAAWSTQVSGHAEGAPGGLDLADFTQQRARLKLGVEF</sequence>